<keyword evidence="8" id="KW-1278">Translocase</keyword>
<feature type="transmembrane region" description="Helical" evidence="16">
    <location>
        <begin position="65"/>
        <end position="83"/>
    </location>
</feature>
<proteinExistence type="inferred from homology"/>
<organism evidence="19">
    <name type="scientific">Cercodemas anceps</name>
    <dbReference type="NCBI Taxonomy" id="2785214"/>
    <lineage>
        <taxon>Eukaryota</taxon>
        <taxon>Metazoa</taxon>
        <taxon>Echinodermata</taxon>
        <taxon>Eleutherozoa</taxon>
        <taxon>Echinozoa</taxon>
        <taxon>Holothuroidea</taxon>
        <taxon>Dendrochirotacea</taxon>
        <taxon>Dendrochirotida</taxon>
        <taxon>Cucumariidae</taxon>
        <taxon>Cercodemas</taxon>
    </lineage>
</organism>
<feature type="transmembrane region" description="Helical" evidence="16">
    <location>
        <begin position="285"/>
        <end position="306"/>
    </location>
</feature>
<keyword evidence="6 16" id="KW-0679">Respiratory chain</keyword>
<evidence type="ECO:0000259" key="18">
    <source>
        <dbReference type="Pfam" id="PF01059"/>
    </source>
</evidence>
<keyword evidence="10 16" id="KW-1133">Transmembrane helix</keyword>
<evidence type="ECO:0000259" key="17">
    <source>
        <dbReference type="Pfam" id="PF00361"/>
    </source>
</evidence>
<evidence type="ECO:0000256" key="13">
    <source>
        <dbReference type="ARBA" id="ARBA00023128"/>
    </source>
</evidence>
<protein>
    <recommendedName>
        <fullName evidence="4 16">NADH-ubiquinone oxidoreductase chain 4</fullName>
        <ecNumber evidence="3 16">7.1.1.2</ecNumber>
    </recommendedName>
</protein>
<dbReference type="GO" id="GO:0015990">
    <property type="term" value="P:electron transport coupled proton transport"/>
    <property type="evidence" value="ECO:0007669"/>
    <property type="project" value="TreeGrafter"/>
</dbReference>
<evidence type="ECO:0000256" key="6">
    <source>
        <dbReference type="ARBA" id="ARBA00022660"/>
    </source>
</evidence>
<evidence type="ECO:0000256" key="5">
    <source>
        <dbReference type="ARBA" id="ARBA00022448"/>
    </source>
</evidence>
<dbReference type="InterPro" id="IPR010227">
    <property type="entry name" value="NADH_Q_OxRdtase_chainM/4"/>
</dbReference>
<dbReference type="PRINTS" id="PR01437">
    <property type="entry name" value="NUOXDRDTASE4"/>
</dbReference>
<keyword evidence="14 16" id="KW-0472">Membrane</keyword>
<evidence type="ECO:0000256" key="9">
    <source>
        <dbReference type="ARBA" id="ARBA00022982"/>
    </source>
</evidence>
<feature type="transmembrane region" description="Helical" evidence="16">
    <location>
        <begin position="95"/>
        <end position="113"/>
    </location>
</feature>
<evidence type="ECO:0000256" key="1">
    <source>
        <dbReference type="ARBA" id="ARBA00004225"/>
    </source>
</evidence>
<evidence type="ECO:0000256" key="10">
    <source>
        <dbReference type="ARBA" id="ARBA00022989"/>
    </source>
</evidence>
<dbReference type="InterPro" id="IPR001750">
    <property type="entry name" value="ND/Mrp_TM"/>
</dbReference>
<geneLocation type="mitochondrion" evidence="19"/>
<dbReference type="GO" id="GO:0031966">
    <property type="term" value="C:mitochondrial membrane"/>
    <property type="evidence" value="ECO:0007669"/>
    <property type="project" value="UniProtKB-SubCell"/>
</dbReference>
<dbReference type="GO" id="GO:0003954">
    <property type="term" value="F:NADH dehydrogenase activity"/>
    <property type="evidence" value="ECO:0007669"/>
    <property type="project" value="TreeGrafter"/>
</dbReference>
<comment type="function">
    <text evidence="16">Core subunit of the mitochondrial membrane respiratory chain NADH dehydrogenase (Complex I) which catalyzes electron transfer from NADH through the respiratory chain, using ubiquinone as an electron acceptor. Essential for the catalytic activity and assembly of complex I.</text>
</comment>
<evidence type="ECO:0000256" key="8">
    <source>
        <dbReference type="ARBA" id="ARBA00022967"/>
    </source>
</evidence>
<keyword evidence="12 16" id="KW-0830">Ubiquinone</keyword>
<evidence type="ECO:0000256" key="16">
    <source>
        <dbReference type="RuleBase" id="RU003297"/>
    </source>
</evidence>
<evidence type="ECO:0000256" key="2">
    <source>
        <dbReference type="ARBA" id="ARBA00009025"/>
    </source>
</evidence>
<feature type="transmembrane region" description="Helical" evidence="16">
    <location>
        <begin position="230"/>
        <end position="250"/>
    </location>
</feature>
<dbReference type="PANTHER" id="PTHR43507">
    <property type="entry name" value="NADH-UBIQUINONE OXIDOREDUCTASE CHAIN 4"/>
    <property type="match status" value="1"/>
</dbReference>
<feature type="transmembrane region" description="Helical" evidence="16">
    <location>
        <begin position="351"/>
        <end position="371"/>
    </location>
</feature>
<sequence length="469" mass="52757">MITQITIIFSTILTLPFINNRWKWTSVLLSLFITSFLSYEILNNSSNINILNTSIYSLNFITDNISGPLIQLTCWIAPLCLLANNNIKYNNKESTNFLIIICLITIFLILAFASINLLLFFIFFEATLIPTFVLITRLGSNIERINASFYFIYYTMTGSLPLLVSILLINNNMHNINILLLNEINNNTPDNIANNIWYIITILAFLIKIPIYGFHLWLPKAHVEAPVSGSMILAAILLKLGSYGLIRLAPLFTNNWTINSCLIVFCAWGALISSIMCLRQTDLKALIAYSSVSHMSLTTIGILIFSDWTATGAIILMVSHGLVSSALFCLANILYERTNTRNITLNRGFKVINGSILPAAWLFFCICNLALPPTPNFNGEIFLITGAIKWSIYLAPILGITTVISAVYSLTIYQTTNNSRNNNTNITFNDLNTREITLLLLHTYPLLFIISLNEYWWIQLNIAKAAFLA</sequence>
<dbReference type="GO" id="GO:0008137">
    <property type="term" value="F:NADH dehydrogenase (ubiquinone) activity"/>
    <property type="evidence" value="ECO:0007669"/>
    <property type="project" value="UniProtKB-UniRule"/>
</dbReference>
<dbReference type="PANTHER" id="PTHR43507:SF20">
    <property type="entry name" value="NADH-UBIQUINONE OXIDOREDUCTASE CHAIN 4"/>
    <property type="match status" value="1"/>
</dbReference>
<dbReference type="InterPro" id="IPR000260">
    <property type="entry name" value="NADH4_N"/>
</dbReference>
<feature type="transmembrane region" description="Helical" evidence="16">
    <location>
        <begin position="196"/>
        <end position="218"/>
    </location>
</feature>
<evidence type="ECO:0000256" key="3">
    <source>
        <dbReference type="ARBA" id="ARBA00012944"/>
    </source>
</evidence>
<dbReference type="GO" id="GO:0048039">
    <property type="term" value="F:ubiquinone binding"/>
    <property type="evidence" value="ECO:0007669"/>
    <property type="project" value="TreeGrafter"/>
</dbReference>
<keyword evidence="13 16" id="KW-0496">Mitochondrion</keyword>
<accession>A0A7S8FIB8</accession>
<feature type="transmembrane region" description="Helical" evidence="16">
    <location>
        <begin position="151"/>
        <end position="169"/>
    </location>
</feature>
<keyword evidence="7 16" id="KW-0812">Transmembrane</keyword>
<name>A0A7S8FIB8_9ECHN</name>
<dbReference type="Pfam" id="PF00361">
    <property type="entry name" value="Proton_antipo_M"/>
    <property type="match status" value="1"/>
</dbReference>
<keyword evidence="9 16" id="KW-0249">Electron transport</keyword>
<evidence type="ECO:0000256" key="12">
    <source>
        <dbReference type="ARBA" id="ARBA00023075"/>
    </source>
</evidence>
<feature type="domain" description="NADH:ubiquinone oxidoreductase chain 4 N-terminal" evidence="18">
    <location>
        <begin position="1"/>
        <end position="111"/>
    </location>
</feature>
<feature type="domain" description="NADH:quinone oxidoreductase/Mrp antiporter transmembrane" evidence="17">
    <location>
        <begin position="115"/>
        <end position="404"/>
    </location>
</feature>
<dbReference type="InterPro" id="IPR003918">
    <property type="entry name" value="NADH_UbQ_OxRdtase"/>
</dbReference>
<reference evidence="19" key="1">
    <citation type="submission" date="2020-09" db="EMBL/GenBank/DDBJ databases">
        <title>Complete Mitochondrial Genome of Colochirus anceps.</title>
        <authorList>
            <person name="Li H."/>
            <person name="Liu J."/>
            <person name="Wang S."/>
            <person name="Huang W."/>
        </authorList>
    </citation>
    <scope>NUCLEOTIDE SEQUENCE</scope>
</reference>
<dbReference type="EMBL" id="MW044622">
    <property type="protein sequence ID" value="QPD06744.1"/>
    <property type="molecule type" value="Genomic_DNA"/>
</dbReference>
<dbReference type="GO" id="GO:0042773">
    <property type="term" value="P:ATP synthesis coupled electron transport"/>
    <property type="evidence" value="ECO:0007669"/>
    <property type="project" value="InterPro"/>
</dbReference>
<gene>
    <name evidence="19" type="primary">nad4</name>
</gene>
<dbReference type="EC" id="7.1.1.2" evidence="3 16"/>
<dbReference type="Pfam" id="PF01059">
    <property type="entry name" value="Oxidored_q5_N"/>
    <property type="match status" value="1"/>
</dbReference>
<evidence type="ECO:0000313" key="19">
    <source>
        <dbReference type="EMBL" id="QPD06744.1"/>
    </source>
</evidence>
<keyword evidence="11 16" id="KW-0520">NAD</keyword>
<comment type="catalytic activity">
    <reaction evidence="15 16">
        <text>a ubiquinone + NADH + 5 H(+)(in) = a ubiquinol + NAD(+) + 4 H(+)(out)</text>
        <dbReference type="Rhea" id="RHEA:29091"/>
        <dbReference type="Rhea" id="RHEA-COMP:9565"/>
        <dbReference type="Rhea" id="RHEA-COMP:9566"/>
        <dbReference type="ChEBI" id="CHEBI:15378"/>
        <dbReference type="ChEBI" id="CHEBI:16389"/>
        <dbReference type="ChEBI" id="CHEBI:17976"/>
        <dbReference type="ChEBI" id="CHEBI:57540"/>
        <dbReference type="ChEBI" id="CHEBI:57945"/>
        <dbReference type="EC" id="7.1.1.2"/>
    </reaction>
</comment>
<feature type="transmembrane region" description="Helical" evidence="16">
    <location>
        <begin position="119"/>
        <end position="139"/>
    </location>
</feature>
<comment type="similarity">
    <text evidence="2 16">Belongs to the complex I subunit 4 family.</text>
</comment>
<evidence type="ECO:0000256" key="11">
    <source>
        <dbReference type="ARBA" id="ARBA00023027"/>
    </source>
</evidence>
<dbReference type="AlphaFoldDB" id="A0A7S8FIB8"/>
<keyword evidence="5 16" id="KW-0813">Transport</keyword>
<evidence type="ECO:0000256" key="15">
    <source>
        <dbReference type="ARBA" id="ARBA00049551"/>
    </source>
</evidence>
<evidence type="ECO:0000256" key="14">
    <source>
        <dbReference type="ARBA" id="ARBA00023136"/>
    </source>
</evidence>
<feature type="transmembrane region" description="Helical" evidence="16">
    <location>
        <begin position="312"/>
        <end position="335"/>
    </location>
</feature>
<evidence type="ECO:0000256" key="7">
    <source>
        <dbReference type="ARBA" id="ARBA00022692"/>
    </source>
</evidence>
<evidence type="ECO:0000256" key="4">
    <source>
        <dbReference type="ARBA" id="ARBA00021006"/>
    </source>
</evidence>
<feature type="transmembrane region" description="Helical" evidence="16">
    <location>
        <begin position="256"/>
        <end position="278"/>
    </location>
</feature>
<feature type="transmembrane region" description="Helical" evidence="16">
    <location>
        <begin position="24"/>
        <end position="42"/>
    </location>
</feature>
<comment type="subcellular location">
    <subcellularLocation>
        <location evidence="1 16">Mitochondrion membrane</location>
        <topology evidence="1 16">Multi-pass membrane protein</topology>
    </subcellularLocation>
</comment>
<feature type="transmembrane region" description="Helical" evidence="16">
    <location>
        <begin position="391"/>
        <end position="415"/>
    </location>
</feature>
<dbReference type="NCBIfam" id="TIGR01972">
    <property type="entry name" value="NDH_I_M"/>
    <property type="match status" value="1"/>
</dbReference>
<feature type="transmembrane region" description="Helical" evidence="16">
    <location>
        <begin position="436"/>
        <end position="458"/>
    </location>
</feature>